<dbReference type="OrthoDB" id="9780625at2"/>
<organism evidence="2 3">
    <name type="scientific">Desulfotomaculum copahuensis</name>
    <dbReference type="NCBI Taxonomy" id="1838280"/>
    <lineage>
        <taxon>Bacteria</taxon>
        <taxon>Bacillati</taxon>
        <taxon>Bacillota</taxon>
        <taxon>Clostridia</taxon>
        <taxon>Eubacteriales</taxon>
        <taxon>Desulfotomaculaceae</taxon>
        <taxon>Desulfotomaculum</taxon>
    </lineage>
</organism>
<protein>
    <recommendedName>
        <fullName evidence="1">Flavin-dependent thymidylate synthase</fullName>
        <shortName evidence="1">FDTS</shortName>
        <ecNumber evidence="1">2.1.1.148</ecNumber>
    </recommendedName>
    <alternativeName>
        <fullName evidence="1">FAD-dependent thymidylate synthase</fullName>
    </alternativeName>
    <alternativeName>
        <fullName evidence="1">Thymidylate synthase ThyX</fullName>
        <shortName evidence="1">TS</shortName>
        <shortName evidence="1">TSase</shortName>
    </alternativeName>
</protein>
<dbReference type="GO" id="GO:0050660">
    <property type="term" value="F:flavin adenine dinucleotide binding"/>
    <property type="evidence" value="ECO:0007669"/>
    <property type="project" value="UniProtKB-UniRule"/>
</dbReference>
<dbReference type="Gene3D" id="3.30.1360.170">
    <property type="match status" value="1"/>
</dbReference>
<dbReference type="GO" id="GO:0006235">
    <property type="term" value="P:dTTP biosynthetic process"/>
    <property type="evidence" value="ECO:0007669"/>
    <property type="project" value="UniProtKB-UniRule"/>
</dbReference>
<feature type="binding site" description="in other chain" evidence="1">
    <location>
        <position position="141"/>
    </location>
    <ligand>
        <name>dUMP</name>
        <dbReference type="ChEBI" id="CHEBI:246422"/>
        <note>ligand shared between dimeric partners</note>
    </ligand>
</feature>
<dbReference type="GO" id="GO:0070402">
    <property type="term" value="F:NADPH binding"/>
    <property type="evidence" value="ECO:0007669"/>
    <property type="project" value="TreeGrafter"/>
</dbReference>
<dbReference type="PROSITE" id="PS51331">
    <property type="entry name" value="THYX"/>
    <property type="match status" value="1"/>
</dbReference>
<comment type="similarity">
    <text evidence="1">Belongs to the thymidylate synthase ThyX family.</text>
</comment>
<dbReference type="GO" id="GO:0050797">
    <property type="term" value="F:thymidylate synthase (FAD) activity"/>
    <property type="evidence" value="ECO:0007669"/>
    <property type="project" value="UniProtKB-UniRule"/>
</dbReference>
<dbReference type="UniPathway" id="UPA00575"/>
<keyword evidence="1" id="KW-0285">Flavoprotein</keyword>
<dbReference type="SUPFAM" id="SSF69796">
    <property type="entry name" value="Thymidylate synthase-complementing protein Thy1"/>
    <property type="match status" value="1"/>
</dbReference>
<feature type="binding site" evidence="1">
    <location>
        <position position="168"/>
    </location>
    <ligand>
        <name>dUMP</name>
        <dbReference type="ChEBI" id="CHEBI:246422"/>
        <note>ligand shared between dimeric partners</note>
    </ligand>
</feature>
<dbReference type="CDD" id="cd20175">
    <property type="entry name" value="ThyX"/>
    <property type="match status" value="1"/>
</dbReference>
<comment type="function">
    <text evidence="1">Catalyzes the reductive methylation of 2'-deoxyuridine-5'-monophosphate (dUMP) to 2'-deoxythymidine-5'-monophosphate (dTMP) while utilizing 5,10-methylenetetrahydrofolate (mTHF) as the methyl donor, and NADPH and FADH(2) as the reductant.</text>
</comment>
<comment type="caution">
    <text evidence="2">The sequence shown here is derived from an EMBL/GenBank/DDBJ whole genome shotgun (WGS) entry which is preliminary data.</text>
</comment>
<keyword evidence="1" id="KW-0545">Nucleotide biosynthesis</keyword>
<feature type="binding site" description="in other chain" evidence="1">
    <location>
        <begin position="89"/>
        <end position="91"/>
    </location>
    <ligand>
        <name>dUMP</name>
        <dbReference type="ChEBI" id="CHEBI:246422"/>
        <note>ligand shared between dimeric partners</note>
    </ligand>
</feature>
<dbReference type="EMBL" id="LYVF01000192">
    <property type="protein sequence ID" value="OAT79777.1"/>
    <property type="molecule type" value="Genomic_DNA"/>
</dbReference>
<dbReference type="GO" id="GO:0006231">
    <property type="term" value="P:dTMP biosynthetic process"/>
    <property type="evidence" value="ECO:0007669"/>
    <property type="project" value="UniProtKB-UniRule"/>
</dbReference>
<gene>
    <name evidence="1" type="primary">thyX</name>
    <name evidence="2" type="ORF">A6M21_15115</name>
</gene>
<name>A0A1B7LB83_9FIRM</name>
<dbReference type="STRING" id="1838280.A6M21_15115"/>
<feature type="active site" description="Involved in ionization of N3 of dUMP, leading to its activation" evidence="1">
    <location>
        <position position="168"/>
    </location>
</feature>
<keyword evidence="1" id="KW-0808">Transferase</keyword>
<comment type="subunit">
    <text evidence="1">Homotetramer.</text>
</comment>
<feature type="binding site" evidence="1">
    <location>
        <begin position="76"/>
        <end position="79"/>
    </location>
    <ligand>
        <name>dUMP</name>
        <dbReference type="ChEBI" id="CHEBI:246422"/>
        <note>ligand shared between dimeric partners</note>
    </ligand>
</feature>
<feature type="binding site" evidence="1">
    <location>
        <begin position="157"/>
        <end position="159"/>
    </location>
    <ligand>
        <name>FAD</name>
        <dbReference type="ChEBI" id="CHEBI:57692"/>
        <note>ligand shared between neighboring subunits</note>
    </ligand>
</feature>
<comment type="catalytic activity">
    <reaction evidence="1">
        <text>dUMP + (6R)-5,10-methylene-5,6,7,8-tetrahydrofolate + NADPH + H(+) = dTMP + (6S)-5,6,7,8-tetrahydrofolate + NADP(+)</text>
        <dbReference type="Rhea" id="RHEA:29043"/>
        <dbReference type="ChEBI" id="CHEBI:15378"/>
        <dbReference type="ChEBI" id="CHEBI:15636"/>
        <dbReference type="ChEBI" id="CHEBI:57453"/>
        <dbReference type="ChEBI" id="CHEBI:57783"/>
        <dbReference type="ChEBI" id="CHEBI:58349"/>
        <dbReference type="ChEBI" id="CHEBI:63528"/>
        <dbReference type="ChEBI" id="CHEBI:246422"/>
        <dbReference type="EC" id="2.1.1.148"/>
    </reaction>
</comment>
<comment type="pathway">
    <text evidence="1">Pyrimidine metabolism; dTTP biosynthesis.</text>
</comment>
<dbReference type="InterPro" id="IPR003669">
    <property type="entry name" value="Thymidylate_synthase_ThyX"/>
</dbReference>
<evidence type="ECO:0000313" key="2">
    <source>
        <dbReference type="EMBL" id="OAT79777.1"/>
    </source>
</evidence>
<dbReference type="GO" id="GO:0032259">
    <property type="term" value="P:methylation"/>
    <property type="evidence" value="ECO:0007669"/>
    <property type="project" value="UniProtKB-KW"/>
</dbReference>
<evidence type="ECO:0000313" key="3">
    <source>
        <dbReference type="Proteomes" id="UP000078532"/>
    </source>
</evidence>
<sequence>MEVKLLACTGLAEGTPPVPGCTEADSVIIYAVSQCYQAKPQPGMIRNCFERGHHSVFEHVHFSFAVHGISRACLAQLTRHRLASYTVESQRYCDYTKKPAGFVWPDTIEGGTAKKYRALLEQAMTCYHELRAAGVPPEDARFVLPQATAVNLVFTMNARELFHCFDLRLDRHAQWEIRRLFARVLQLVRERAPLTFAAYADRKEEL</sequence>
<keyword evidence="3" id="KW-1185">Reference proteome</keyword>
<reference evidence="2 3" key="1">
    <citation type="submission" date="2016-04" db="EMBL/GenBank/DDBJ databases">
        <authorList>
            <person name="Evans L.H."/>
            <person name="Alamgir A."/>
            <person name="Owens N."/>
            <person name="Weber N.D."/>
            <person name="Virtaneva K."/>
            <person name="Barbian K."/>
            <person name="Babar A."/>
            <person name="Rosenke K."/>
        </authorList>
    </citation>
    <scope>NUCLEOTIDE SEQUENCE [LARGE SCALE GENOMIC DNA]</scope>
    <source>
        <strain evidence="2 3">LMa1</strain>
    </source>
</reference>
<keyword evidence="1" id="KW-0274">FAD</keyword>
<feature type="binding site" evidence="1">
    <location>
        <begin position="79"/>
        <end position="81"/>
    </location>
    <ligand>
        <name>FAD</name>
        <dbReference type="ChEBI" id="CHEBI:57692"/>
        <note>ligand shared between neighboring subunits</note>
    </ligand>
</feature>
<dbReference type="Pfam" id="PF02511">
    <property type="entry name" value="Thy1"/>
    <property type="match status" value="1"/>
</dbReference>
<dbReference type="Proteomes" id="UP000078532">
    <property type="component" value="Unassembled WGS sequence"/>
</dbReference>
<comment type="caution">
    <text evidence="1">Lacks conserved residue(s) required for the propagation of feature annotation.</text>
</comment>
<evidence type="ECO:0000256" key="1">
    <source>
        <dbReference type="HAMAP-Rule" id="MF_01408"/>
    </source>
</evidence>
<dbReference type="NCBIfam" id="TIGR02170">
    <property type="entry name" value="thyX"/>
    <property type="match status" value="1"/>
</dbReference>
<keyword evidence="1" id="KW-0489">Methyltransferase</keyword>
<accession>A0A1B7LB83</accession>
<dbReference type="GO" id="GO:0004799">
    <property type="term" value="F:thymidylate synthase activity"/>
    <property type="evidence" value="ECO:0007669"/>
    <property type="project" value="TreeGrafter"/>
</dbReference>
<dbReference type="EC" id="2.1.1.148" evidence="1"/>
<comment type="cofactor">
    <cofactor evidence="1">
        <name>FAD</name>
        <dbReference type="ChEBI" id="CHEBI:57692"/>
    </cofactor>
    <text evidence="1">Binds 4 FAD per tetramer. Each FAD binding site is formed by three monomers.</text>
</comment>
<dbReference type="AlphaFoldDB" id="A0A1B7LB83"/>
<feature type="binding site" evidence="1">
    <location>
        <position position="163"/>
    </location>
    <ligand>
        <name>FAD</name>
        <dbReference type="ChEBI" id="CHEBI:57692"/>
        <note>ligand shared between neighboring subunits</note>
    </ligand>
</feature>
<dbReference type="InterPro" id="IPR036098">
    <property type="entry name" value="Thymidylate_synthase_ThyX_sf"/>
</dbReference>
<feature type="binding site" evidence="1">
    <location>
        <position position="55"/>
    </location>
    <ligand>
        <name>FAD</name>
        <dbReference type="ChEBI" id="CHEBI:57692"/>
        <note>ligand shared between neighboring subunits</note>
    </ligand>
</feature>
<dbReference type="HAMAP" id="MF_01408">
    <property type="entry name" value="ThyX"/>
    <property type="match status" value="1"/>
</dbReference>
<dbReference type="PANTHER" id="PTHR34934:SF1">
    <property type="entry name" value="FLAVIN-DEPENDENT THYMIDYLATE SYNTHASE"/>
    <property type="match status" value="1"/>
</dbReference>
<keyword evidence="1" id="KW-0521">NADP</keyword>
<dbReference type="PANTHER" id="PTHR34934">
    <property type="entry name" value="FLAVIN-DEPENDENT THYMIDYLATE SYNTHASE"/>
    <property type="match status" value="1"/>
</dbReference>
<proteinExistence type="inferred from homology"/>